<dbReference type="RefSeq" id="XP_018127347.2">
    <property type="nucleotide sequence ID" value="XM_018277509.2"/>
</dbReference>
<name>A0A1B8GCQ2_9PEZI</name>
<dbReference type="Pfam" id="PF06985">
    <property type="entry name" value="HET"/>
    <property type="match status" value="1"/>
</dbReference>
<dbReference type="PANTHER" id="PTHR24148">
    <property type="entry name" value="ANKYRIN REPEAT DOMAIN-CONTAINING PROTEIN 39 HOMOLOG-RELATED"/>
    <property type="match status" value="1"/>
</dbReference>
<dbReference type="InterPro" id="IPR010730">
    <property type="entry name" value="HET"/>
</dbReference>
<feature type="domain" description="Heterokaryon incompatibility" evidence="1">
    <location>
        <begin position="2"/>
        <end position="152"/>
    </location>
</feature>
<keyword evidence="3" id="KW-1185">Reference proteome</keyword>
<dbReference type="EMBL" id="KV460251">
    <property type="protein sequence ID" value="OBT93614.2"/>
    <property type="molecule type" value="Genomic_DNA"/>
</dbReference>
<dbReference type="AlphaFoldDB" id="A0A1B8GCQ2"/>
<dbReference type="Proteomes" id="UP000091956">
    <property type="component" value="Unassembled WGS sequence"/>
</dbReference>
<sequence length="546" mass="61449">MVTENLENALRHVRLPDKTITLWVDALCINQSDELEKSEQVGQMHEIYSRAASVLAWLGPAAGYSDIAMAWIAEFGARSVELGIGTKPNLRLRYLCQADEKDFSSSEGAVKQFIKDLKAQLSPTHPQYSKVISALSDFFKRDYWGRIWVVQELSTTAKTLFVCGEKIVTENELHYGLRVLRNFRHYRLLTSSHDAQLRPYDESIISIDTRNAIELLKVRRAARPVPLIRLLRSLRQDKATDPRDKVFALVGIAEDRQVLNLRPNYSKSCAEVYINTAHTLFQAGYIEILSLCESLQRIPELPSWVPDWSRETYRCPLQRRTLNRDTNYPTTLLQPRFSASGTHNFIIGQASGCNEGDNKTLSLSGTFVGEVQSVGAIWEHEGVTRWLCDLNNLSQLSSRAVEGSKQAQVTWRTAVADQEIWHGTEKPRLSESTIRKVHEFLTNRDLGHLDSQTFTEAGLGDYNQQLQEIARGRRPMLASGGYIGIVPSETKPGDSVFVISNADVPYIFRQQPQGNMLQLIGDAYVHGIMDGEALEGSALIQTIKIG</sequence>
<proteinExistence type="predicted"/>
<evidence type="ECO:0000259" key="1">
    <source>
        <dbReference type="Pfam" id="PF06985"/>
    </source>
</evidence>
<dbReference type="GeneID" id="28841467"/>
<gene>
    <name evidence="2" type="ORF">VE01_08081</name>
</gene>
<reference evidence="3" key="2">
    <citation type="journal article" date="2018" name="Nat. Commun.">
        <title>Extreme sensitivity to ultraviolet light in the fungal pathogen causing white-nose syndrome of bats.</title>
        <authorList>
            <person name="Palmer J.M."/>
            <person name="Drees K.P."/>
            <person name="Foster J.T."/>
            <person name="Lindner D.L."/>
        </authorList>
    </citation>
    <scope>NUCLEOTIDE SEQUENCE [LARGE SCALE GENOMIC DNA]</scope>
    <source>
        <strain evidence="3">UAMH 10579</strain>
    </source>
</reference>
<reference evidence="2 3" key="1">
    <citation type="submission" date="2016-03" db="EMBL/GenBank/DDBJ databases">
        <title>Comparative genomics of Pseudogymnoascus destructans, the fungus causing white-nose syndrome of bats.</title>
        <authorList>
            <person name="Palmer J.M."/>
            <person name="Drees K.P."/>
            <person name="Foster J.T."/>
            <person name="Lindner D.L."/>
        </authorList>
    </citation>
    <scope>NUCLEOTIDE SEQUENCE [LARGE SCALE GENOMIC DNA]</scope>
    <source>
        <strain evidence="2 3">UAMH 10579</strain>
    </source>
</reference>
<protein>
    <recommendedName>
        <fullName evidence="1">Heterokaryon incompatibility domain-containing protein</fullName>
    </recommendedName>
</protein>
<organism evidence="2 3">
    <name type="scientific">Pseudogymnoascus verrucosus</name>
    <dbReference type="NCBI Taxonomy" id="342668"/>
    <lineage>
        <taxon>Eukaryota</taxon>
        <taxon>Fungi</taxon>
        <taxon>Dikarya</taxon>
        <taxon>Ascomycota</taxon>
        <taxon>Pezizomycotina</taxon>
        <taxon>Leotiomycetes</taxon>
        <taxon>Thelebolales</taxon>
        <taxon>Thelebolaceae</taxon>
        <taxon>Pseudogymnoascus</taxon>
    </lineage>
</organism>
<dbReference type="InterPro" id="IPR052895">
    <property type="entry name" value="HetReg/Transcr_Mod"/>
</dbReference>
<evidence type="ECO:0000313" key="2">
    <source>
        <dbReference type="EMBL" id="OBT93614.2"/>
    </source>
</evidence>
<accession>A0A1B8GCQ2</accession>
<evidence type="ECO:0000313" key="3">
    <source>
        <dbReference type="Proteomes" id="UP000091956"/>
    </source>
</evidence>
<dbReference type="PANTHER" id="PTHR24148:SF73">
    <property type="entry name" value="HET DOMAIN PROTEIN (AFU_ORTHOLOGUE AFUA_8G01020)"/>
    <property type="match status" value="1"/>
</dbReference>
<dbReference type="Pfam" id="PF26639">
    <property type="entry name" value="Het-6_barrel"/>
    <property type="match status" value="1"/>
</dbReference>